<feature type="domain" description="Ig-like" evidence="10">
    <location>
        <begin position="537"/>
        <end position="630"/>
    </location>
</feature>
<dbReference type="PANTHER" id="PTHR23277">
    <property type="entry name" value="NECTIN-RELATED"/>
    <property type="match status" value="1"/>
</dbReference>
<dbReference type="Pfam" id="PF13927">
    <property type="entry name" value="Ig_3"/>
    <property type="match status" value="2"/>
</dbReference>
<dbReference type="Pfam" id="PF07654">
    <property type="entry name" value="C1-set"/>
    <property type="match status" value="2"/>
</dbReference>
<keyword evidence="7" id="KW-0393">Immunoglobulin domain</keyword>
<evidence type="ECO:0000313" key="11">
    <source>
        <dbReference type="EMBL" id="MBN3318020.1"/>
    </source>
</evidence>
<keyword evidence="4 9" id="KW-0472">Membrane</keyword>
<dbReference type="CDD" id="cd00098">
    <property type="entry name" value="IgC1"/>
    <property type="match status" value="2"/>
</dbReference>
<dbReference type="SMART" id="SM00407">
    <property type="entry name" value="IGc1"/>
    <property type="match status" value="2"/>
</dbReference>
<dbReference type="SMART" id="SM00409">
    <property type="entry name" value="IG"/>
    <property type="match status" value="6"/>
</dbReference>
<feature type="domain" description="Ig-like" evidence="10">
    <location>
        <begin position="434"/>
        <end position="532"/>
    </location>
</feature>
<dbReference type="Proteomes" id="UP000736164">
    <property type="component" value="Unassembled WGS sequence"/>
</dbReference>
<dbReference type="PANTHER" id="PTHR23277:SF108">
    <property type="entry name" value="FASCICLIN-3"/>
    <property type="match status" value="1"/>
</dbReference>
<accession>A0A8J7NRA9</accession>
<feature type="domain" description="Ig-like" evidence="10">
    <location>
        <begin position="216"/>
        <end position="309"/>
    </location>
</feature>
<keyword evidence="9" id="KW-0812">Transmembrane</keyword>
<reference evidence="11" key="1">
    <citation type="journal article" date="2021" name="Cell">
        <title>Tracing the genetic footprints of vertebrate landing in non-teleost ray-finned fishes.</title>
        <authorList>
            <person name="Bi X."/>
            <person name="Wang K."/>
            <person name="Yang L."/>
            <person name="Pan H."/>
            <person name="Jiang H."/>
            <person name="Wei Q."/>
            <person name="Fang M."/>
            <person name="Yu H."/>
            <person name="Zhu C."/>
            <person name="Cai Y."/>
            <person name="He Y."/>
            <person name="Gan X."/>
            <person name="Zeng H."/>
            <person name="Yu D."/>
            <person name="Zhu Y."/>
            <person name="Jiang H."/>
            <person name="Qiu Q."/>
            <person name="Yang H."/>
            <person name="Zhang Y.E."/>
            <person name="Wang W."/>
            <person name="Zhu M."/>
            <person name="He S."/>
            <person name="Zhang G."/>
        </authorList>
    </citation>
    <scope>NUCLEOTIDE SEQUENCE</scope>
    <source>
        <strain evidence="11">Allg_001</strain>
    </source>
</reference>
<dbReference type="EMBL" id="JAAWVO010037710">
    <property type="protein sequence ID" value="MBN3318020.1"/>
    <property type="molecule type" value="Genomic_DNA"/>
</dbReference>
<feature type="non-terminal residue" evidence="11">
    <location>
        <position position="1"/>
    </location>
</feature>
<comment type="subcellular location">
    <subcellularLocation>
        <location evidence="1">Membrane</location>
    </subcellularLocation>
</comment>
<dbReference type="CDD" id="cd00099">
    <property type="entry name" value="IgV"/>
    <property type="match status" value="2"/>
</dbReference>
<feature type="region of interest" description="Disordered" evidence="8">
    <location>
        <begin position="679"/>
        <end position="705"/>
    </location>
</feature>
<keyword evidence="5" id="KW-1015">Disulfide bond</keyword>
<sequence>MSILTAYQPAHISAPVGSPVTLHCSFNYTGDQKKFGKFFTLEADERKDVKEKNQSVDCSSDVPHADRSVCKFSITIENIRPENEAVYYCEVKIPQSNTDVKGSGTNVSVYAEPSTTGVQVSSLLVAGEENSLSCSVTGFYPERISVLWFRGDAPVPLSSTSPVLTSHSNGTFSVLSSVSFTPTATDHGAEYSCEASHPAWRHSVRGSTTLDVKYGPRAVNVTLLSAHVGGQDVLSQNAVRLSVGAPLAVSCSADGNPPPRTEWVRAGEGVLTGGGTGPGQTLLIEAVQKEHEGVYWCVAENSYGQRNASFFLHVSESPGSQTSILTAYQPAHISAPVGSPVTLHCSFNYTGDQKKFGKFYTLQADERKDVKEKNQSVDCSSGVPHADCSVCKFSITIENIRPENEAVYYCEVKIPQSNTDVKGSGTNVSVYAEPSSTGVQVSSLLVAGEDNSLNCSVTGFYPERISVLWFRGDAPVPLSSTSPVLTSHSNGTFSVLSSVSFTPTATDHGAEYSCEASHPAWRHSVRGSTTLDVKYGPRAVNVTLLSAHVGGQDVLSQNAVRLSVGAPLAVSCSADGNPPPRTEWVRAGEGVLTGGETGPGQTLLIEAVQKEHEGVYWCVAENSYGQRNASFFLHVSESPALSGYLPLVYGLITVPVLLLLAIIIVCLCKNNEFRKKEKARGAQPLSGQESQRQTAPDEGQASTEVGIYAVPKMGKTKRRPEHDEVSKPIVDETQLIYADIIFQPSPGNAAGKKKLDPDCTEAVYSTIQKGRKRPSRNEHAVHEQISTVYTLAEMPQHGETH</sequence>
<dbReference type="InterPro" id="IPR003599">
    <property type="entry name" value="Ig_sub"/>
</dbReference>
<feature type="compositionally biased region" description="Polar residues" evidence="8">
    <location>
        <begin position="685"/>
        <end position="694"/>
    </location>
</feature>
<dbReference type="InterPro" id="IPR013783">
    <property type="entry name" value="Ig-like_fold"/>
</dbReference>
<name>A0A8J7NRA9_ATRSP</name>
<dbReference type="InterPro" id="IPR003598">
    <property type="entry name" value="Ig_sub2"/>
</dbReference>
<keyword evidence="9" id="KW-1133">Transmembrane helix</keyword>
<evidence type="ECO:0000256" key="5">
    <source>
        <dbReference type="ARBA" id="ARBA00023157"/>
    </source>
</evidence>
<keyword evidence="3" id="KW-0677">Repeat</keyword>
<dbReference type="PROSITE" id="PS00290">
    <property type="entry name" value="IG_MHC"/>
    <property type="match status" value="2"/>
</dbReference>
<dbReference type="SMART" id="SM00408">
    <property type="entry name" value="IGc2"/>
    <property type="match status" value="4"/>
</dbReference>
<dbReference type="InterPro" id="IPR007110">
    <property type="entry name" value="Ig-like_dom"/>
</dbReference>
<dbReference type="PROSITE" id="PS50835">
    <property type="entry name" value="IG_LIKE"/>
    <property type="match status" value="4"/>
</dbReference>
<feature type="non-terminal residue" evidence="11">
    <location>
        <position position="801"/>
    </location>
</feature>
<comment type="caution">
    <text evidence="11">The sequence shown here is derived from an EMBL/GenBank/DDBJ whole genome shotgun (WGS) entry which is preliminary data.</text>
</comment>
<dbReference type="GO" id="GO:0007157">
    <property type="term" value="P:heterophilic cell-cell adhesion via plasma membrane cell adhesion molecules"/>
    <property type="evidence" value="ECO:0007669"/>
    <property type="project" value="TreeGrafter"/>
</dbReference>
<dbReference type="GO" id="GO:0005912">
    <property type="term" value="C:adherens junction"/>
    <property type="evidence" value="ECO:0007669"/>
    <property type="project" value="TreeGrafter"/>
</dbReference>
<feature type="transmembrane region" description="Helical" evidence="9">
    <location>
        <begin position="647"/>
        <end position="668"/>
    </location>
</feature>
<evidence type="ECO:0000256" key="9">
    <source>
        <dbReference type="SAM" id="Phobius"/>
    </source>
</evidence>
<protein>
    <submittedName>
        <fullName evidence="11">VCAM1 protein</fullName>
    </submittedName>
</protein>
<evidence type="ECO:0000256" key="8">
    <source>
        <dbReference type="SAM" id="MobiDB-lite"/>
    </source>
</evidence>
<evidence type="ECO:0000256" key="6">
    <source>
        <dbReference type="ARBA" id="ARBA00023180"/>
    </source>
</evidence>
<dbReference type="GO" id="GO:0007156">
    <property type="term" value="P:homophilic cell adhesion via plasma membrane adhesion molecules"/>
    <property type="evidence" value="ECO:0007669"/>
    <property type="project" value="TreeGrafter"/>
</dbReference>
<evidence type="ECO:0000256" key="4">
    <source>
        <dbReference type="ARBA" id="ARBA00023136"/>
    </source>
</evidence>
<evidence type="ECO:0000313" key="12">
    <source>
        <dbReference type="Proteomes" id="UP000736164"/>
    </source>
</evidence>
<dbReference type="InterPro" id="IPR013106">
    <property type="entry name" value="Ig_V-set"/>
</dbReference>
<dbReference type="InterPro" id="IPR003006">
    <property type="entry name" value="Ig/MHC_CS"/>
</dbReference>
<keyword evidence="6" id="KW-0325">Glycoprotein</keyword>
<dbReference type="Gene3D" id="2.60.40.10">
    <property type="entry name" value="Immunoglobulins"/>
    <property type="match status" value="6"/>
</dbReference>
<gene>
    <name evidence="11" type="primary">Vcam1_4</name>
    <name evidence="11" type="ORF">GTO95_0013780</name>
</gene>
<dbReference type="GO" id="GO:0016020">
    <property type="term" value="C:membrane"/>
    <property type="evidence" value="ECO:0007669"/>
    <property type="project" value="UniProtKB-SubCell"/>
</dbReference>
<proteinExistence type="predicted"/>
<evidence type="ECO:0000256" key="2">
    <source>
        <dbReference type="ARBA" id="ARBA00022729"/>
    </source>
</evidence>
<dbReference type="Pfam" id="PF07686">
    <property type="entry name" value="V-set"/>
    <property type="match status" value="2"/>
</dbReference>
<dbReference type="InterPro" id="IPR051427">
    <property type="entry name" value="Nectin/Nectin-like"/>
</dbReference>
<feature type="domain" description="Ig-like" evidence="10">
    <location>
        <begin position="113"/>
        <end position="211"/>
    </location>
</feature>
<evidence type="ECO:0000256" key="7">
    <source>
        <dbReference type="ARBA" id="ARBA00023319"/>
    </source>
</evidence>
<keyword evidence="12" id="KW-1185">Reference proteome</keyword>
<dbReference type="InterPro" id="IPR036179">
    <property type="entry name" value="Ig-like_dom_sf"/>
</dbReference>
<dbReference type="AlphaFoldDB" id="A0A8J7NRA9"/>
<evidence type="ECO:0000259" key="10">
    <source>
        <dbReference type="PROSITE" id="PS50835"/>
    </source>
</evidence>
<dbReference type="SUPFAM" id="SSF48726">
    <property type="entry name" value="Immunoglobulin"/>
    <property type="match status" value="6"/>
</dbReference>
<dbReference type="InterPro" id="IPR003597">
    <property type="entry name" value="Ig_C1-set"/>
</dbReference>
<evidence type="ECO:0000256" key="1">
    <source>
        <dbReference type="ARBA" id="ARBA00004370"/>
    </source>
</evidence>
<evidence type="ECO:0000256" key="3">
    <source>
        <dbReference type="ARBA" id="ARBA00022737"/>
    </source>
</evidence>
<dbReference type="CDD" id="cd00096">
    <property type="entry name" value="Ig"/>
    <property type="match status" value="1"/>
</dbReference>
<keyword evidence="2" id="KW-0732">Signal</keyword>
<organism evidence="11 12">
    <name type="scientific">Atractosteus spatula</name>
    <name type="common">Alligator gar</name>
    <name type="synonym">Lepisosteus spatula</name>
    <dbReference type="NCBI Taxonomy" id="7917"/>
    <lineage>
        <taxon>Eukaryota</taxon>
        <taxon>Metazoa</taxon>
        <taxon>Chordata</taxon>
        <taxon>Craniata</taxon>
        <taxon>Vertebrata</taxon>
        <taxon>Euteleostomi</taxon>
        <taxon>Actinopterygii</taxon>
        <taxon>Neopterygii</taxon>
        <taxon>Holostei</taxon>
        <taxon>Semionotiformes</taxon>
        <taxon>Lepisosteidae</taxon>
        <taxon>Atractosteus</taxon>
    </lineage>
</organism>